<feature type="transmembrane region" description="Helical" evidence="1">
    <location>
        <begin position="357"/>
        <end position="375"/>
    </location>
</feature>
<reference evidence="2" key="1">
    <citation type="submission" date="2024-03" db="EMBL/GenBank/DDBJ databases">
        <title>Complete genome sequence of Sulfurisphaera javensis strain KD-1.</title>
        <authorList>
            <person name="Sakai H."/>
            <person name="Nur N."/>
            <person name="Suwanto A."/>
            <person name="Kurosawa N."/>
        </authorList>
    </citation>
    <scope>NUCLEOTIDE SEQUENCE</scope>
    <source>
        <strain evidence="2">KD-1</strain>
    </source>
</reference>
<proteinExistence type="predicted"/>
<keyword evidence="1" id="KW-1133">Transmembrane helix</keyword>
<feature type="transmembrane region" description="Helical" evidence="1">
    <location>
        <begin position="92"/>
        <end position="118"/>
    </location>
</feature>
<feature type="transmembrane region" description="Helical" evidence="1">
    <location>
        <begin position="264"/>
        <end position="281"/>
    </location>
</feature>
<feature type="transmembrane region" description="Helical" evidence="1">
    <location>
        <begin position="287"/>
        <end position="309"/>
    </location>
</feature>
<protein>
    <submittedName>
        <fullName evidence="2">Uncharacterized protein</fullName>
    </submittedName>
</protein>
<dbReference type="RefSeq" id="WP_369611102.1">
    <property type="nucleotide sequence ID" value="NZ_AP031322.1"/>
</dbReference>
<feature type="transmembrane region" description="Helical" evidence="1">
    <location>
        <begin position="330"/>
        <end position="351"/>
    </location>
</feature>
<keyword evidence="1" id="KW-0472">Membrane</keyword>
<evidence type="ECO:0000313" key="2">
    <source>
        <dbReference type="EMBL" id="BFH72915.1"/>
    </source>
</evidence>
<gene>
    <name evidence="2" type="ORF">SJAV_08590</name>
</gene>
<feature type="transmembrane region" description="Helical" evidence="1">
    <location>
        <begin position="179"/>
        <end position="200"/>
    </location>
</feature>
<evidence type="ECO:0000256" key="1">
    <source>
        <dbReference type="SAM" id="Phobius"/>
    </source>
</evidence>
<feature type="transmembrane region" description="Helical" evidence="1">
    <location>
        <begin position="51"/>
        <end position="68"/>
    </location>
</feature>
<feature type="transmembrane region" description="Helical" evidence="1">
    <location>
        <begin position="420"/>
        <end position="437"/>
    </location>
</feature>
<dbReference type="AlphaFoldDB" id="A0AAT9GQ63"/>
<keyword evidence="1" id="KW-0812">Transmembrane</keyword>
<feature type="transmembrane region" description="Helical" evidence="1">
    <location>
        <begin position="150"/>
        <end position="167"/>
    </location>
</feature>
<dbReference type="KEGG" id="sjv:SJAV_08590"/>
<feature type="transmembrane region" description="Helical" evidence="1">
    <location>
        <begin position="124"/>
        <end position="143"/>
    </location>
</feature>
<dbReference type="GeneID" id="92353788"/>
<organism evidence="2">
    <name type="scientific">Sulfurisphaera javensis</name>
    <dbReference type="NCBI Taxonomy" id="2049879"/>
    <lineage>
        <taxon>Archaea</taxon>
        <taxon>Thermoproteota</taxon>
        <taxon>Thermoprotei</taxon>
        <taxon>Sulfolobales</taxon>
        <taxon>Sulfolobaceae</taxon>
        <taxon>Sulfurisphaera</taxon>
    </lineage>
</organism>
<dbReference type="EMBL" id="AP031322">
    <property type="protein sequence ID" value="BFH72915.1"/>
    <property type="molecule type" value="Genomic_DNA"/>
</dbReference>
<name>A0AAT9GQ63_9CREN</name>
<sequence>MIGKVIELKLRTVFSLPLLVFFIFIAFISTVFAIGFANIPPQLDQPNSFDIVFPISIFSSFLLGYTLFPRSILITKSDLDFLFQIPLDDKDFLIATTLAGFIINYLYLSFLVIFLALIMHYYGFLFLIIFSLDLTFLSNLLYLLTFWKRLPIAIILVLWFVSSYFDFPLSPFSIEYGNFLGFYLFLIFSLLLALLLFKYFSLSNYVNTMLMELGGQRGSVKSLINLSSSSPFMAMLKKNLNLIEIGGRTGGFTGGQYSIARVKIYYLTLGVLALAIAYYFVADLIPIFSFYFVLIEFFLNYSIAQASFINEPFWINLTIMSPIEFVRRYFLSKLISLYIVFIPLPILAFIMGNYNEAIAFLIIPLTFIIMTSLLVRYYPATQQSMQNDRITFSKIILSYVVLGIGITISVLAVYFPFYTLIGVIILDLPFFISQSFWEKAFERNIRA</sequence>
<feature type="transmembrane region" description="Helical" evidence="1">
    <location>
        <begin position="396"/>
        <end position="414"/>
    </location>
</feature>
<accession>A0AAT9GQ63</accession>
<feature type="transmembrane region" description="Helical" evidence="1">
    <location>
        <begin position="12"/>
        <end position="39"/>
    </location>
</feature>